<dbReference type="Gene3D" id="3.30.720.110">
    <property type="match status" value="1"/>
</dbReference>
<accession>A0A7W7CGB9</accession>
<dbReference type="CDD" id="cd07246">
    <property type="entry name" value="VOC_like"/>
    <property type="match status" value="1"/>
</dbReference>
<proteinExistence type="predicted"/>
<organism evidence="2 3">
    <name type="scientific">Crossiella cryophila</name>
    <dbReference type="NCBI Taxonomy" id="43355"/>
    <lineage>
        <taxon>Bacteria</taxon>
        <taxon>Bacillati</taxon>
        <taxon>Actinomycetota</taxon>
        <taxon>Actinomycetes</taxon>
        <taxon>Pseudonocardiales</taxon>
        <taxon>Pseudonocardiaceae</taxon>
        <taxon>Crossiella</taxon>
    </lineage>
</organism>
<evidence type="ECO:0000259" key="1">
    <source>
        <dbReference type="PROSITE" id="PS51819"/>
    </source>
</evidence>
<sequence>MSTRPTGFAPHLFVKDTEAAIAFYTKVFSAHELWRNRLPDGTILFVELALGDHRLLISEETPSLDALAPPTIGGSPVQLHVEVEDVDRVYRQALWAGAEEEIPLQEAFWGERFGAFRDPFGHRWAVSTGREHLSPEEIYARTPPEV</sequence>
<dbReference type="PROSITE" id="PS51819">
    <property type="entry name" value="VOC"/>
    <property type="match status" value="1"/>
</dbReference>
<dbReference type="PANTHER" id="PTHR34109">
    <property type="entry name" value="BNAUNNG04460D PROTEIN-RELATED"/>
    <property type="match status" value="1"/>
</dbReference>
<protein>
    <submittedName>
        <fullName evidence="2">Putative glyoxalase superfamily protein PhnB</fullName>
    </submittedName>
</protein>
<dbReference type="InterPro" id="IPR029068">
    <property type="entry name" value="Glyas_Bleomycin-R_OHBP_Dase"/>
</dbReference>
<reference evidence="2 3" key="1">
    <citation type="submission" date="2020-08" db="EMBL/GenBank/DDBJ databases">
        <title>Sequencing the genomes of 1000 actinobacteria strains.</title>
        <authorList>
            <person name="Klenk H.-P."/>
        </authorList>
    </citation>
    <scope>NUCLEOTIDE SEQUENCE [LARGE SCALE GENOMIC DNA]</scope>
    <source>
        <strain evidence="2 3">DSM 44230</strain>
    </source>
</reference>
<dbReference type="Pfam" id="PF00903">
    <property type="entry name" value="Glyoxalase"/>
    <property type="match status" value="1"/>
</dbReference>
<comment type="caution">
    <text evidence="2">The sequence shown here is derived from an EMBL/GenBank/DDBJ whole genome shotgun (WGS) entry which is preliminary data.</text>
</comment>
<dbReference type="Proteomes" id="UP000533598">
    <property type="component" value="Unassembled WGS sequence"/>
</dbReference>
<name>A0A7W7CGB9_9PSEU</name>
<dbReference type="EMBL" id="JACHMH010000001">
    <property type="protein sequence ID" value="MBB4680683.1"/>
    <property type="molecule type" value="Genomic_DNA"/>
</dbReference>
<gene>
    <name evidence="2" type="ORF">HNR67_006801</name>
</gene>
<dbReference type="InterPro" id="IPR004360">
    <property type="entry name" value="Glyas_Fos-R_dOase_dom"/>
</dbReference>
<dbReference type="RefSeq" id="WP_185006673.1">
    <property type="nucleotide sequence ID" value="NZ_JACHMH010000001.1"/>
</dbReference>
<feature type="domain" description="VOC" evidence="1">
    <location>
        <begin position="4"/>
        <end position="129"/>
    </location>
</feature>
<dbReference type="Gene3D" id="3.30.720.120">
    <property type="match status" value="1"/>
</dbReference>
<keyword evidence="3" id="KW-1185">Reference proteome</keyword>
<dbReference type="InterPro" id="IPR037523">
    <property type="entry name" value="VOC_core"/>
</dbReference>
<evidence type="ECO:0000313" key="3">
    <source>
        <dbReference type="Proteomes" id="UP000533598"/>
    </source>
</evidence>
<dbReference type="SUPFAM" id="SSF54593">
    <property type="entry name" value="Glyoxalase/Bleomycin resistance protein/Dihydroxybiphenyl dioxygenase"/>
    <property type="match status" value="1"/>
</dbReference>
<dbReference type="PANTHER" id="PTHR34109:SF1">
    <property type="entry name" value="VOC DOMAIN-CONTAINING PROTEIN"/>
    <property type="match status" value="1"/>
</dbReference>
<dbReference type="AlphaFoldDB" id="A0A7W7CGB9"/>
<evidence type="ECO:0000313" key="2">
    <source>
        <dbReference type="EMBL" id="MBB4680683.1"/>
    </source>
</evidence>